<name>A0A0C9MBR3_9FUNG</name>
<sequence>MVAYNVPTANDVLVPETLLKKNKSCAKATEAAVAKKAELRKASILTFDFGYGKIRIARKCKENKNKYDDNRDTTLKD</sequence>
<keyword evidence="2" id="KW-1185">Reference proteome</keyword>
<accession>A0A0C9MBR3</accession>
<protein>
    <submittedName>
        <fullName evidence="1">Uncharacterized protein</fullName>
    </submittedName>
</protein>
<organism evidence="1">
    <name type="scientific">Mucor ambiguus</name>
    <dbReference type="NCBI Taxonomy" id="91626"/>
    <lineage>
        <taxon>Eukaryota</taxon>
        <taxon>Fungi</taxon>
        <taxon>Fungi incertae sedis</taxon>
        <taxon>Mucoromycota</taxon>
        <taxon>Mucoromycotina</taxon>
        <taxon>Mucoromycetes</taxon>
        <taxon>Mucorales</taxon>
        <taxon>Mucorineae</taxon>
        <taxon>Mucoraceae</taxon>
        <taxon>Mucor</taxon>
    </lineage>
</organism>
<proteinExistence type="predicted"/>
<gene>
    <name evidence="1" type="ORF">MAM1_0187c07552</name>
</gene>
<reference evidence="1" key="1">
    <citation type="submission" date="2014-09" db="EMBL/GenBank/DDBJ databases">
        <title>Draft genome sequence of an oleaginous Mucoromycotina fungus Mucor ambiguus NBRC6742.</title>
        <authorList>
            <person name="Takeda I."/>
            <person name="Yamane N."/>
            <person name="Morita T."/>
            <person name="Tamano K."/>
            <person name="Machida M."/>
            <person name="Baker S."/>
            <person name="Koike H."/>
        </authorList>
    </citation>
    <scope>NUCLEOTIDE SEQUENCE</scope>
    <source>
        <strain evidence="1">NBRC 6742</strain>
    </source>
</reference>
<dbReference type="Proteomes" id="UP000053815">
    <property type="component" value="Unassembled WGS sequence"/>
</dbReference>
<evidence type="ECO:0000313" key="2">
    <source>
        <dbReference type="Proteomes" id="UP000053815"/>
    </source>
</evidence>
<dbReference type="AlphaFoldDB" id="A0A0C9MBR3"/>
<dbReference type="STRING" id="91626.A0A0C9MBR3"/>
<dbReference type="EMBL" id="DF836476">
    <property type="protein sequence ID" value="GAN08046.1"/>
    <property type="molecule type" value="Genomic_DNA"/>
</dbReference>
<evidence type="ECO:0000313" key="1">
    <source>
        <dbReference type="EMBL" id="GAN08046.1"/>
    </source>
</evidence>